<proteinExistence type="predicted"/>
<sequence length="299" mass="32109">MTYVGVTPQGVGFLLPPPVSARMICGEDAPADGFTGTFPLFKSAGLLTGIKIYNKNQGLCFDGIVDEQKESSGAGRKLTLAARSHAAVLLDNEAIPQTYCMPSLKTVFERHVKPYGFSGFLGDGRVFSGTYTVTKGMSEWQAAAGFCSRFLKVTPRITADTFDASGEKPQGELLFDNAAGIAYTSLSVENLFCNLLSEVLVKSGSAGNYCSAARSGQAELLGIRRRRCLAQGDADGLIRAAEKKAYRVAVDCPGEITGSLFTAAKVRDTALGFIENLYVSQTEYRLGDDGESTRFLLRR</sequence>
<comment type="caution">
    <text evidence="1">The sequence shown here is derived from an EMBL/GenBank/DDBJ whole genome shotgun (WGS) entry which is preliminary data.</text>
</comment>
<dbReference type="Proteomes" id="UP000719942">
    <property type="component" value="Unassembled WGS sequence"/>
</dbReference>
<gene>
    <name evidence="1" type="ORF">J5W02_07795</name>
</gene>
<evidence type="ECO:0000313" key="1">
    <source>
        <dbReference type="EMBL" id="MBW7572715.1"/>
    </source>
</evidence>
<dbReference type="SUPFAM" id="SSF69279">
    <property type="entry name" value="Phage tail proteins"/>
    <property type="match status" value="1"/>
</dbReference>
<keyword evidence="2" id="KW-1185">Reference proteome</keyword>
<dbReference type="EMBL" id="JAGFNZ010000002">
    <property type="protein sequence ID" value="MBW7572715.1"/>
    <property type="molecule type" value="Genomic_DNA"/>
</dbReference>
<name>A0ABS7DN37_9FIRM</name>
<dbReference type="RefSeq" id="WP_219965102.1">
    <property type="nucleotide sequence ID" value="NZ_JAGFNZ010000002.1"/>
</dbReference>
<organism evidence="1 2">
    <name type="scientific">Caproiciproducens faecalis</name>
    <dbReference type="NCBI Taxonomy" id="2820301"/>
    <lineage>
        <taxon>Bacteria</taxon>
        <taxon>Bacillati</taxon>
        <taxon>Bacillota</taxon>
        <taxon>Clostridia</taxon>
        <taxon>Eubacteriales</taxon>
        <taxon>Acutalibacteraceae</taxon>
        <taxon>Caproiciproducens</taxon>
    </lineage>
</organism>
<evidence type="ECO:0000313" key="2">
    <source>
        <dbReference type="Proteomes" id="UP000719942"/>
    </source>
</evidence>
<reference evidence="1 2" key="1">
    <citation type="submission" date="2021-03" db="EMBL/GenBank/DDBJ databases">
        <title>Caproiciproducens sp. nov. isolated from feces of cow.</title>
        <authorList>
            <person name="Choi J.-Y."/>
        </authorList>
    </citation>
    <scope>NUCLEOTIDE SEQUENCE [LARGE SCALE GENOMIC DNA]</scope>
    <source>
        <strain evidence="1 2">AGMB10547</strain>
    </source>
</reference>
<protein>
    <submittedName>
        <fullName evidence="1">Uncharacterized protein</fullName>
    </submittedName>
</protein>
<accession>A0ABS7DN37</accession>